<dbReference type="GO" id="GO:0016746">
    <property type="term" value="F:acyltransferase activity"/>
    <property type="evidence" value="ECO:0007669"/>
    <property type="project" value="UniProtKB-KW"/>
</dbReference>
<dbReference type="EMBL" id="JBEXIP010000006">
    <property type="protein sequence ID" value="MET8433315.1"/>
    <property type="molecule type" value="Genomic_DNA"/>
</dbReference>
<comment type="caution">
    <text evidence="3">The sequence shown here is derived from an EMBL/GenBank/DDBJ whole genome shotgun (WGS) entry which is preliminary data.</text>
</comment>
<dbReference type="SUPFAM" id="SSF51161">
    <property type="entry name" value="Trimeric LpxA-like enzymes"/>
    <property type="match status" value="1"/>
</dbReference>
<evidence type="ECO:0000313" key="4">
    <source>
        <dbReference type="Proteomes" id="UP001550044"/>
    </source>
</evidence>
<dbReference type="Proteomes" id="UP001550044">
    <property type="component" value="Unassembled WGS sequence"/>
</dbReference>
<dbReference type="InterPro" id="IPR011004">
    <property type="entry name" value="Trimer_LpxA-like_sf"/>
</dbReference>
<dbReference type="RefSeq" id="WP_356709371.1">
    <property type="nucleotide sequence ID" value="NZ_JBEXIP010000006.1"/>
</dbReference>
<evidence type="ECO:0000256" key="1">
    <source>
        <dbReference type="ARBA" id="ARBA00022679"/>
    </source>
</evidence>
<protein>
    <submittedName>
        <fullName evidence="3">CatB-related O-acetyltransferase</fullName>
        <ecNumber evidence="3">2.3.1.-</ecNumber>
    </submittedName>
</protein>
<proteinExistence type="predicted"/>
<sequence>MSNIYRRARHLIDRLQEVATDADKVRFERLVRAGRVHVGVNTYGYPDVRTFIHEEPRLVVGNYCSLACATFLLGGGHPTNRVTTYPLRIRLGLEGAGNDGYPTPSRDTILGSDVWVGANALILSGVRIGHGAVVAGGSVVCGDVPPYAIVGGNPARIIRRRYSDSEVAALTRIAWWDWPESEIRECVDLLSGADISKFVEYAVNRQPSPAPRTANAPNL</sequence>
<dbReference type="PANTHER" id="PTHR43300:SF11">
    <property type="entry name" value="ACETYLTRANSFERASE RV3034C-RELATED"/>
    <property type="match status" value="1"/>
</dbReference>
<keyword evidence="1 3" id="KW-0808">Transferase</keyword>
<reference evidence="3 4" key="1">
    <citation type="submission" date="2024-06" db="EMBL/GenBank/DDBJ databases">
        <title>The Natural Products Discovery Center: Release of the First 8490 Sequenced Strains for Exploring Actinobacteria Biosynthetic Diversity.</title>
        <authorList>
            <person name="Kalkreuter E."/>
            <person name="Kautsar S.A."/>
            <person name="Yang D."/>
            <person name="Bader C.D."/>
            <person name="Teijaro C.N."/>
            <person name="Fluegel L."/>
            <person name="Davis C.M."/>
            <person name="Simpson J.R."/>
            <person name="Lauterbach L."/>
            <person name="Steele A.D."/>
            <person name="Gui C."/>
            <person name="Meng S."/>
            <person name="Li G."/>
            <person name="Viehrig K."/>
            <person name="Ye F."/>
            <person name="Su P."/>
            <person name="Kiefer A.F."/>
            <person name="Nichols A."/>
            <person name="Cepeda A.J."/>
            <person name="Yan W."/>
            <person name="Fan B."/>
            <person name="Jiang Y."/>
            <person name="Adhikari A."/>
            <person name="Zheng C.-J."/>
            <person name="Schuster L."/>
            <person name="Cowan T.M."/>
            <person name="Smanski M.J."/>
            <person name="Chevrette M.G."/>
            <person name="De Carvalho L.P.S."/>
            <person name="Shen B."/>
        </authorList>
    </citation>
    <scope>NUCLEOTIDE SEQUENCE [LARGE SCALE GENOMIC DNA]</scope>
    <source>
        <strain evidence="3 4">NPDC005137</strain>
    </source>
</reference>
<keyword evidence="2" id="KW-0677">Repeat</keyword>
<dbReference type="EC" id="2.3.1.-" evidence="3"/>
<dbReference type="InterPro" id="IPR001451">
    <property type="entry name" value="Hexapep"/>
</dbReference>
<organism evidence="3 4">
    <name type="scientific">Streptomyces sp. 900116325</name>
    <dbReference type="NCBI Taxonomy" id="3154295"/>
    <lineage>
        <taxon>Bacteria</taxon>
        <taxon>Bacillati</taxon>
        <taxon>Actinomycetota</taxon>
        <taxon>Actinomycetes</taxon>
        <taxon>Kitasatosporales</taxon>
        <taxon>Streptomycetaceae</taxon>
        <taxon>Streptomyces</taxon>
    </lineage>
</organism>
<dbReference type="InterPro" id="IPR018357">
    <property type="entry name" value="Hexapep_transf_CS"/>
</dbReference>
<keyword evidence="3" id="KW-0012">Acyltransferase</keyword>
<dbReference type="CDD" id="cd03349">
    <property type="entry name" value="LbH_XAT"/>
    <property type="match status" value="1"/>
</dbReference>
<dbReference type="Gene3D" id="2.160.10.10">
    <property type="entry name" value="Hexapeptide repeat proteins"/>
    <property type="match status" value="1"/>
</dbReference>
<dbReference type="Pfam" id="PF00132">
    <property type="entry name" value="Hexapep"/>
    <property type="match status" value="1"/>
</dbReference>
<gene>
    <name evidence="3" type="ORF">ABZV61_10995</name>
</gene>
<name>A0ABV2U633_9ACTN</name>
<keyword evidence="4" id="KW-1185">Reference proteome</keyword>
<dbReference type="InterPro" id="IPR050179">
    <property type="entry name" value="Trans_hexapeptide_repeat"/>
</dbReference>
<dbReference type="PROSITE" id="PS00101">
    <property type="entry name" value="HEXAPEP_TRANSFERASES"/>
    <property type="match status" value="1"/>
</dbReference>
<evidence type="ECO:0000313" key="3">
    <source>
        <dbReference type="EMBL" id="MET8433315.1"/>
    </source>
</evidence>
<evidence type="ECO:0000256" key="2">
    <source>
        <dbReference type="ARBA" id="ARBA00022737"/>
    </source>
</evidence>
<dbReference type="PANTHER" id="PTHR43300">
    <property type="entry name" value="ACETYLTRANSFERASE"/>
    <property type="match status" value="1"/>
</dbReference>
<accession>A0ABV2U633</accession>